<evidence type="ECO:0000313" key="1">
    <source>
        <dbReference type="EMBL" id="UTC28335.1"/>
    </source>
</evidence>
<sequence>MHNHQPEEFARVLDAAADYIAAQPLHPGQTMPGIWELDEGDKEPARLIGVIVTLAIAQVCQHLECELQSAMESYAEVARNVRLKPLGAPDLMAAQHLRDAAAELRAK</sequence>
<keyword evidence="2" id="KW-1185">Reference proteome</keyword>
<dbReference type="EMBL" id="ON529850">
    <property type="protein sequence ID" value="UTC28335.1"/>
    <property type="molecule type" value="Genomic_DNA"/>
</dbReference>
<dbReference type="Proteomes" id="UP001055634">
    <property type="component" value="Segment"/>
</dbReference>
<reference evidence="1" key="1">
    <citation type="submission" date="2022-04" db="EMBL/GenBank/DDBJ databases">
        <authorList>
            <person name="Friedrich I."/>
            <person name="Schneider D."/>
            <person name="Poehlein A."/>
            <person name="Hertel R."/>
            <person name="Daniel R."/>
        </authorList>
    </citation>
    <scope>NUCLEOTIDE SEQUENCE</scope>
</reference>
<organism evidence="1 2">
    <name type="scientific">Brevundimonas phage vB_BpoS-Gurke</name>
    <dbReference type="NCBI Taxonomy" id="2948599"/>
    <lineage>
        <taxon>Viruses</taxon>
        <taxon>Duplodnaviria</taxon>
        <taxon>Heunggongvirae</taxon>
        <taxon>Uroviricota</taxon>
        <taxon>Caudoviricetes</taxon>
        <taxon>Jeanschmidtviridae</taxon>
        <taxon>Kikimoravirus</taxon>
        <taxon>Kikimoravirus gurke</taxon>
    </lineage>
</organism>
<proteinExistence type="predicted"/>
<protein>
    <submittedName>
        <fullName evidence="1">Uncharacterized protein</fullName>
    </submittedName>
</protein>
<gene>
    <name evidence="1" type="ORF">GURKE_03040</name>
</gene>
<accession>A0A9E7N3F7</accession>
<evidence type="ECO:0000313" key="2">
    <source>
        <dbReference type="Proteomes" id="UP001055634"/>
    </source>
</evidence>
<name>A0A9E7N3F7_9CAUD</name>